<name>A0A7X5ZG90_9MYCO</name>
<reference evidence="1 2" key="1">
    <citation type="submission" date="2020-03" db="EMBL/GenBank/DDBJ databases">
        <title>Sequencing the genomes of 1000 actinobacteria strains.</title>
        <authorList>
            <person name="Klenk H.-P."/>
        </authorList>
    </citation>
    <scope>NUCLEOTIDE SEQUENCE [LARGE SCALE GENOMIC DNA]</scope>
    <source>
        <strain evidence="1 2">DSM 44556</strain>
    </source>
</reference>
<dbReference type="Proteomes" id="UP000547444">
    <property type="component" value="Unassembled WGS sequence"/>
</dbReference>
<dbReference type="AlphaFoldDB" id="A0A7X5ZG90"/>
<evidence type="ECO:0000313" key="2">
    <source>
        <dbReference type="Proteomes" id="UP000547444"/>
    </source>
</evidence>
<organism evidence="1 2">
    <name type="scientific">Mycolicibacterium fluoranthenivorans</name>
    <dbReference type="NCBI Taxonomy" id="258505"/>
    <lineage>
        <taxon>Bacteria</taxon>
        <taxon>Bacillati</taxon>
        <taxon>Actinomycetota</taxon>
        <taxon>Actinomycetes</taxon>
        <taxon>Mycobacteriales</taxon>
        <taxon>Mycobacteriaceae</taxon>
        <taxon>Mycolicibacterium</taxon>
    </lineage>
</organism>
<protein>
    <submittedName>
        <fullName evidence="1">Uncharacterized protein</fullName>
    </submittedName>
</protein>
<sequence>MAKTRSVIGIGASGQSVMGVVLVGSENQVRRISAWRIVAGVADYQTVGKFYLMVQLPGDDVSLTHT</sequence>
<proteinExistence type="predicted"/>
<evidence type="ECO:0000313" key="1">
    <source>
        <dbReference type="EMBL" id="NIH98892.1"/>
    </source>
</evidence>
<keyword evidence="2" id="KW-1185">Reference proteome</keyword>
<dbReference type="EMBL" id="JAANOW010000005">
    <property type="protein sequence ID" value="NIH98892.1"/>
    <property type="molecule type" value="Genomic_DNA"/>
</dbReference>
<comment type="caution">
    <text evidence="1">The sequence shown here is derived from an EMBL/GenBank/DDBJ whole genome shotgun (WGS) entry which is preliminary data.</text>
</comment>
<accession>A0A7X5ZG90</accession>
<gene>
    <name evidence="1" type="ORF">FHU31_005916</name>
</gene>